<comment type="similarity">
    <text evidence="10">Belongs to the GTP-binding SRP family. FtsY subfamily.</text>
</comment>
<dbReference type="InterPro" id="IPR042101">
    <property type="entry name" value="SRP54_N_sf"/>
</dbReference>
<dbReference type="FunFam" id="3.40.50.300:FF:000053">
    <property type="entry name" value="Signal recognition particle receptor FtsY"/>
    <property type="match status" value="1"/>
</dbReference>
<dbReference type="GO" id="GO:0005737">
    <property type="term" value="C:cytoplasm"/>
    <property type="evidence" value="ECO:0007669"/>
    <property type="project" value="UniProtKB-SubCell"/>
</dbReference>
<feature type="binding site" evidence="10">
    <location>
        <begin position="151"/>
        <end position="158"/>
    </location>
    <ligand>
        <name>GTP</name>
        <dbReference type="ChEBI" id="CHEBI:37565"/>
    </ligand>
</feature>
<comment type="subunit">
    <text evidence="10">Part of the signal recognition particle protein translocation system, which is composed of SRP and FtsY. SRP is a ribonucleoprotein composed of Ffh and a 4.5S RNA molecule.</text>
</comment>
<dbReference type="GO" id="GO:0006614">
    <property type="term" value="P:SRP-dependent cotranslational protein targeting to membrane"/>
    <property type="evidence" value="ECO:0007669"/>
    <property type="project" value="InterPro"/>
</dbReference>
<sequence length="354" mass="37644">MSQETEGKKRGMFSRLFGGGQSEPAPEAAPQPAPEQEAPEEEKRSWWSRLSGGLSRTSQAITQGVADVFTKRKLDALTLEELEDVLLRADLGVGAATRITEAVGKARYERDIEPEEVREILAREVERVLAPVAEELVVDDSKTPFIILVVGVNGSGKTTTIAKLTAKWTGEGKTVVLAAGDTFRAAAVEQLKVWGARLGAEVVSGAEGADPAALAFDAIKCAKEQGADILLMDTAGRLQNRAELMAELEKIVRVMKKADAEAPHAVLLVLDATVGQNALQQVDVFERVAGVTGLVMTKLDGTARGGILVAIAETYGLPIHFIGVGESADDLEPFAARDFARAIAGLEETSEAES</sequence>
<dbReference type="PROSITE" id="PS00300">
    <property type="entry name" value="SRP54"/>
    <property type="match status" value="1"/>
</dbReference>
<dbReference type="InterPro" id="IPR004390">
    <property type="entry name" value="SR_rcpt_FtsY"/>
</dbReference>
<evidence type="ECO:0000256" key="11">
    <source>
        <dbReference type="SAM" id="MobiDB-lite"/>
    </source>
</evidence>
<name>A0A3G8M0T4_9HYPH</name>
<feature type="binding site" evidence="10">
    <location>
        <begin position="233"/>
        <end position="237"/>
    </location>
    <ligand>
        <name>GTP</name>
        <dbReference type="ChEBI" id="CHEBI:37565"/>
    </ligand>
</feature>
<dbReference type="GO" id="GO:0005047">
    <property type="term" value="F:signal recognition particle binding"/>
    <property type="evidence" value="ECO:0007669"/>
    <property type="project" value="TreeGrafter"/>
</dbReference>
<evidence type="ECO:0000256" key="4">
    <source>
        <dbReference type="ARBA" id="ARBA00022741"/>
    </source>
</evidence>
<comment type="catalytic activity">
    <reaction evidence="9 10">
        <text>GTP + H2O = GDP + phosphate + H(+)</text>
        <dbReference type="Rhea" id="RHEA:19669"/>
        <dbReference type="ChEBI" id="CHEBI:15377"/>
        <dbReference type="ChEBI" id="CHEBI:15378"/>
        <dbReference type="ChEBI" id="CHEBI:37565"/>
        <dbReference type="ChEBI" id="CHEBI:43474"/>
        <dbReference type="ChEBI" id="CHEBI:58189"/>
        <dbReference type="EC" id="3.6.5.4"/>
    </reaction>
</comment>
<evidence type="ECO:0000256" key="8">
    <source>
        <dbReference type="ARBA" id="ARBA00023170"/>
    </source>
</evidence>
<proteinExistence type="inferred from homology"/>
<dbReference type="InterPro" id="IPR000897">
    <property type="entry name" value="SRP54_GTPase_dom"/>
</dbReference>
<keyword evidence="2 10" id="KW-1003">Cell membrane</keyword>
<dbReference type="HAMAP" id="MF_00920">
    <property type="entry name" value="FtsY"/>
    <property type="match status" value="1"/>
</dbReference>
<dbReference type="GO" id="GO:0005525">
    <property type="term" value="F:GTP binding"/>
    <property type="evidence" value="ECO:0007669"/>
    <property type="project" value="UniProtKB-UniRule"/>
</dbReference>
<gene>
    <name evidence="10 13" type="primary">ftsY</name>
    <name evidence="13" type="ORF">EHO51_01700</name>
</gene>
<evidence type="ECO:0000256" key="9">
    <source>
        <dbReference type="ARBA" id="ARBA00048027"/>
    </source>
</evidence>
<dbReference type="Gene3D" id="3.40.50.300">
    <property type="entry name" value="P-loop containing nucleotide triphosphate hydrolases"/>
    <property type="match status" value="1"/>
</dbReference>
<evidence type="ECO:0000313" key="14">
    <source>
        <dbReference type="Proteomes" id="UP000273982"/>
    </source>
</evidence>
<keyword evidence="3 10" id="KW-0963">Cytoplasm</keyword>
<feature type="binding site" evidence="10">
    <location>
        <begin position="297"/>
        <end position="300"/>
    </location>
    <ligand>
        <name>GTP</name>
        <dbReference type="ChEBI" id="CHEBI:37565"/>
    </ligand>
</feature>
<dbReference type="Gene3D" id="1.20.120.140">
    <property type="entry name" value="Signal recognition particle SRP54, nucleotide-binding domain"/>
    <property type="match status" value="1"/>
</dbReference>
<evidence type="ECO:0000256" key="1">
    <source>
        <dbReference type="ARBA" id="ARBA00004515"/>
    </source>
</evidence>
<keyword evidence="6 10" id="KW-0342">GTP-binding</keyword>
<dbReference type="InterPro" id="IPR013822">
    <property type="entry name" value="Signal_recog_particl_SRP54_hlx"/>
</dbReference>
<reference evidence="13 14" key="1">
    <citation type="submission" date="2018-11" db="EMBL/GenBank/DDBJ databases">
        <title>Genome squencing of methanotrophic bacteria isolated from alkaline groundwater in Korea.</title>
        <authorList>
            <person name="Nguyen L.N."/>
        </authorList>
    </citation>
    <scope>NUCLEOTIDE SEQUENCE [LARGE SCALE GENOMIC DNA]</scope>
    <source>
        <strain evidence="13 14">GW6</strain>
    </source>
</reference>
<dbReference type="PANTHER" id="PTHR43134">
    <property type="entry name" value="SIGNAL RECOGNITION PARTICLE RECEPTOR SUBUNIT ALPHA"/>
    <property type="match status" value="1"/>
</dbReference>
<dbReference type="Proteomes" id="UP000273982">
    <property type="component" value="Chromosome"/>
</dbReference>
<comment type="subcellular location">
    <subcellularLocation>
        <location evidence="1">Cell inner membrane</location>
        <topology evidence="1">Peripheral membrane protein</topology>
        <orientation evidence="1">Cytoplasmic side</orientation>
    </subcellularLocation>
    <subcellularLocation>
        <location evidence="10">Cell membrane</location>
        <topology evidence="10">Peripheral membrane protein</topology>
        <orientation evidence="10">Cytoplasmic side</orientation>
    </subcellularLocation>
    <subcellularLocation>
        <location evidence="10">Cytoplasm</location>
    </subcellularLocation>
</comment>
<evidence type="ECO:0000259" key="12">
    <source>
        <dbReference type="PROSITE" id="PS00300"/>
    </source>
</evidence>
<dbReference type="SUPFAM" id="SSF52540">
    <property type="entry name" value="P-loop containing nucleoside triphosphate hydrolases"/>
    <property type="match status" value="1"/>
</dbReference>
<dbReference type="Pfam" id="PF02881">
    <property type="entry name" value="SRP54_N"/>
    <property type="match status" value="1"/>
</dbReference>
<dbReference type="InterPro" id="IPR036225">
    <property type="entry name" value="SRP/SRP_N"/>
</dbReference>
<dbReference type="Pfam" id="PF00448">
    <property type="entry name" value="SRP54"/>
    <property type="match status" value="1"/>
</dbReference>
<evidence type="ECO:0000256" key="10">
    <source>
        <dbReference type="HAMAP-Rule" id="MF_00920"/>
    </source>
</evidence>
<protein>
    <recommendedName>
        <fullName evidence="10">Signal recognition particle receptor FtsY</fullName>
        <shortName evidence="10">SRP receptor</shortName>
        <ecNumber evidence="10">3.6.5.4</ecNumber>
    </recommendedName>
</protein>
<dbReference type="EC" id="3.6.5.4" evidence="10"/>
<dbReference type="NCBIfam" id="TIGR00064">
    <property type="entry name" value="ftsY"/>
    <property type="match status" value="1"/>
</dbReference>
<keyword evidence="4 10" id="KW-0547">Nucleotide-binding</keyword>
<organism evidence="13 14">
    <name type="scientific">Methylocystis rosea</name>
    <dbReference type="NCBI Taxonomy" id="173366"/>
    <lineage>
        <taxon>Bacteria</taxon>
        <taxon>Pseudomonadati</taxon>
        <taxon>Pseudomonadota</taxon>
        <taxon>Alphaproteobacteria</taxon>
        <taxon>Hyphomicrobiales</taxon>
        <taxon>Methylocystaceae</taxon>
        <taxon>Methylocystis</taxon>
    </lineage>
</organism>
<dbReference type="RefSeq" id="WP_124737438.1">
    <property type="nucleotide sequence ID" value="NZ_CP034086.1"/>
</dbReference>
<accession>A0A3G8M0T4</accession>
<dbReference type="GO" id="GO:0003924">
    <property type="term" value="F:GTPase activity"/>
    <property type="evidence" value="ECO:0007669"/>
    <property type="project" value="UniProtKB-UniRule"/>
</dbReference>
<keyword evidence="8 10" id="KW-0675">Receptor</keyword>
<evidence type="ECO:0000256" key="2">
    <source>
        <dbReference type="ARBA" id="ARBA00022475"/>
    </source>
</evidence>
<dbReference type="InterPro" id="IPR003593">
    <property type="entry name" value="AAA+_ATPase"/>
</dbReference>
<dbReference type="PANTHER" id="PTHR43134:SF1">
    <property type="entry name" value="SIGNAL RECOGNITION PARTICLE RECEPTOR SUBUNIT ALPHA"/>
    <property type="match status" value="1"/>
</dbReference>
<comment type="function">
    <text evidence="10">Involved in targeting and insertion of nascent membrane proteins into the cytoplasmic membrane. Acts as a receptor for the complex formed by the signal recognition particle (SRP) and the ribosome-nascent chain (RNC). Interaction with SRP-RNC leads to the transfer of the RNC complex to the Sec translocase for insertion into the membrane, the hydrolysis of GTP by both Ffh and FtsY, and the dissociation of the SRP-FtsY complex into the individual components.</text>
</comment>
<evidence type="ECO:0000256" key="5">
    <source>
        <dbReference type="ARBA" id="ARBA00022801"/>
    </source>
</evidence>
<feature type="region of interest" description="Disordered" evidence="11">
    <location>
        <begin position="1"/>
        <end position="51"/>
    </location>
</feature>
<dbReference type="AlphaFoldDB" id="A0A3G8M0T4"/>
<dbReference type="KEGG" id="mros:EHO51_01700"/>
<dbReference type="CDD" id="cd17874">
    <property type="entry name" value="FtsY"/>
    <property type="match status" value="1"/>
</dbReference>
<dbReference type="SUPFAM" id="SSF47364">
    <property type="entry name" value="Domain of the SRP/SRP receptor G-proteins"/>
    <property type="match status" value="1"/>
</dbReference>
<dbReference type="SMART" id="SM00963">
    <property type="entry name" value="SRP54_N"/>
    <property type="match status" value="1"/>
</dbReference>
<evidence type="ECO:0000256" key="7">
    <source>
        <dbReference type="ARBA" id="ARBA00023136"/>
    </source>
</evidence>
<feature type="domain" description="SRP54-type proteins GTP-binding" evidence="12">
    <location>
        <begin position="318"/>
        <end position="331"/>
    </location>
</feature>
<evidence type="ECO:0000313" key="13">
    <source>
        <dbReference type="EMBL" id="AZG75559.1"/>
    </source>
</evidence>
<dbReference type="InterPro" id="IPR027417">
    <property type="entry name" value="P-loop_NTPase"/>
</dbReference>
<dbReference type="EMBL" id="CP034086">
    <property type="protein sequence ID" value="AZG75559.1"/>
    <property type="molecule type" value="Genomic_DNA"/>
</dbReference>
<dbReference type="GO" id="GO:0005886">
    <property type="term" value="C:plasma membrane"/>
    <property type="evidence" value="ECO:0007669"/>
    <property type="project" value="UniProtKB-SubCell"/>
</dbReference>
<keyword evidence="7 10" id="KW-0472">Membrane</keyword>
<evidence type="ECO:0000256" key="3">
    <source>
        <dbReference type="ARBA" id="ARBA00022490"/>
    </source>
</evidence>
<dbReference type="SMART" id="SM00962">
    <property type="entry name" value="SRP54"/>
    <property type="match status" value="1"/>
</dbReference>
<keyword evidence="5 10" id="KW-0378">Hydrolase</keyword>
<dbReference type="SMART" id="SM00382">
    <property type="entry name" value="AAA"/>
    <property type="match status" value="1"/>
</dbReference>
<evidence type="ECO:0000256" key="6">
    <source>
        <dbReference type="ARBA" id="ARBA00023134"/>
    </source>
</evidence>